<gene>
    <name evidence="1" type="ORF">WMW72_15320</name>
</gene>
<dbReference type="RefSeq" id="WP_341416376.1">
    <property type="nucleotide sequence ID" value="NZ_JBBPCC010000009.1"/>
</dbReference>
<dbReference type="Proteomes" id="UP001469365">
    <property type="component" value="Unassembled WGS sequence"/>
</dbReference>
<sequence length="296" mass="32005">MSQVSQNPTQEKYPQLGGELARLLLRKPGGYKLVACDMDGTLLGRDHQLSARTIRALQGVAERGITVLLATGRMMGAVREHAELLGIPGIVVSHNGALVKHSSNDTVYVHQTVPLPIARHAVAQALVKGLVIHWNCDDDVLVTARHPLSLRFSVELGVPLQELAAFSDTEQEPTSLLIMGGRGQLEEILNHTRSVYGQQFDHVLIPWFDDVWQLQLLPAETSKGKGVLAVAALLGIEADDIVSFGDSYNDLDMIAATGLGVAMGNAVEELKRTAKFVTLSHDEDGVAVALEVLFDL</sequence>
<dbReference type="SFLD" id="SFLDG01140">
    <property type="entry name" value="C2.B:_Phosphomannomutase_and_P"/>
    <property type="match status" value="1"/>
</dbReference>
<keyword evidence="1" id="KW-0378">Hydrolase</keyword>
<dbReference type="NCBIfam" id="TIGR00099">
    <property type="entry name" value="Cof-subfamily"/>
    <property type="match status" value="1"/>
</dbReference>
<evidence type="ECO:0000313" key="1">
    <source>
        <dbReference type="EMBL" id="MEK8129275.1"/>
    </source>
</evidence>
<dbReference type="Gene3D" id="3.40.50.1000">
    <property type="entry name" value="HAD superfamily/HAD-like"/>
    <property type="match status" value="1"/>
</dbReference>
<proteinExistence type="predicted"/>
<dbReference type="CDD" id="cd07516">
    <property type="entry name" value="HAD_Pase"/>
    <property type="match status" value="1"/>
</dbReference>
<protein>
    <submittedName>
        <fullName evidence="1">Cof-type HAD-IIB family hydrolase</fullName>
        <ecNumber evidence="1">3.1.3.-</ecNumber>
    </submittedName>
</protein>
<dbReference type="SUPFAM" id="SSF56784">
    <property type="entry name" value="HAD-like"/>
    <property type="match status" value="1"/>
</dbReference>
<reference evidence="1 2" key="1">
    <citation type="submission" date="2024-04" db="EMBL/GenBank/DDBJ databases">
        <title>draft genome sequnece of Paenibacillus filicis.</title>
        <authorList>
            <person name="Kim D.-U."/>
        </authorList>
    </citation>
    <scope>NUCLEOTIDE SEQUENCE [LARGE SCALE GENOMIC DNA]</scope>
    <source>
        <strain evidence="1 2">KACC14197</strain>
    </source>
</reference>
<dbReference type="EC" id="3.1.3.-" evidence="1"/>
<dbReference type="GO" id="GO:0016787">
    <property type="term" value="F:hydrolase activity"/>
    <property type="evidence" value="ECO:0007669"/>
    <property type="project" value="UniProtKB-KW"/>
</dbReference>
<dbReference type="PANTHER" id="PTHR10000">
    <property type="entry name" value="PHOSPHOSERINE PHOSPHATASE"/>
    <property type="match status" value="1"/>
</dbReference>
<dbReference type="InterPro" id="IPR006379">
    <property type="entry name" value="HAD-SF_hydro_IIB"/>
</dbReference>
<dbReference type="SFLD" id="SFLDS00003">
    <property type="entry name" value="Haloacid_Dehalogenase"/>
    <property type="match status" value="1"/>
</dbReference>
<name>A0ABU9DK90_9BACL</name>
<comment type="caution">
    <text evidence="1">The sequence shown here is derived from an EMBL/GenBank/DDBJ whole genome shotgun (WGS) entry which is preliminary data.</text>
</comment>
<dbReference type="InterPro" id="IPR000150">
    <property type="entry name" value="Cof"/>
</dbReference>
<evidence type="ECO:0000313" key="2">
    <source>
        <dbReference type="Proteomes" id="UP001469365"/>
    </source>
</evidence>
<dbReference type="PANTHER" id="PTHR10000:SF8">
    <property type="entry name" value="HAD SUPERFAMILY HYDROLASE-LIKE, TYPE 3"/>
    <property type="match status" value="1"/>
</dbReference>
<dbReference type="InterPro" id="IPR036412">
    <property type="entry name" value="HAD-like_sf"/>
</dbReference>
<dbReference type="InterPro" id="IPR023214">
    <property type="entry name" value="HAD_sf"/>
</dbReference>
<organism evidence="1 2">
    <name type="scientific">Paenibacillus filicis</name>
    <dbReference type="NCBI Taxonomy" id="669464"/>
    <lineage>
        <taxon>Bacteria</taxon>
        <taxon>Bacillati</taxon>
        <taxon>Bacillota</taxon>
        <taxon>Bacilli</taxon>
        <taxon>Bacillales</taxon>
        <taxon>Paenibacillaceae</taxon>
        <taxon>Paenibacillus</taxon>
    </lineage>
</organism>
<dbReference type="EMBL" id="JBBPCC010000009">
    <property type="protein sequence ID" value="MEK8129275.1"/>
    <property type="molecule type" value="Genomic_DNA"/>
</dbReference>
<dbReference type="NCBIfam" id="TIGR01484">
    <property type="entry name" value="HAD-SF-IIB"/>
    <property type="match status" value="1"/>
</dbReference>
<keyword evidence="2" id="KW-1185">Reference proteome</keyword>
<dbReference type="Gene3D" id="3.30.1240.10">
    <property type="match status" value="1"/>
</dbReference>
<accession>A0ABU9DK90</accession>
<dbReference type="Pfam" id="PF08282">
    <property type="entry name" value="Hydrolase_3"/>
    <property type="match status" value="1"/>
</dbReference>